<keyword evidence="3" id="KW-1185">Reference proteome</keyword>
<feature type="domain" description="Glyoxalase/fosfomycin resistance/dioxygenase" evidence="1">
    <location>
        <begin position="9"/>
        <end position="125"/>
    </location>
</feature>
<dbReference type="RefSeq" id="WP_221871573.1">
    <property type="nucleotide sequence ID" value="NZ_JACWFH010000007.1"/>
</dbReference>
<dbReference type="InterPro" id="IPR004360">
    <property type="entry name" value="Glyas_Fos-R_dOase_dom"/>
</dbReference>
<evidence type="ECO:0000313" key="2">
    <source>
        <dbReference type="EMBL" id="MBY0096050.1"/>
    </source>
</evidence>
<dbReference type="SUPFAM" id="SSF54593">
    <property type="entry name" value="Glyoxalase/Bleomycin resistance protein/Dihydroxybiphenyl dioxygenase"/>
    <property type="match status" value="1"/>
</dbReference>
<reference evidence="2 3" key="1">
    <citation type="submission" date="2020-07" db="EMBL/GenBank/DDBJ databases">
        <title>Fungal Genomes of the International Space Station.</title>
        <authorList>
            <person name="Seuylemezian A."/>
            <person name="Singh N.K."/>
            <person name="Wood J."/>
            <person name="Venkateswaran K."/>
        </authorList>
    </citation>
    <scope>NUCLEOTIDE SEQUENCE [LARGE SCALE GENOMIC DNA]</scope>
    <source>
        <strain evidence="2 3">PL-B2</strain>
    </source>
</reference>
<dbReference type="Pfam" id="PF00903">
    <property type="entry name" value="Glyoxalase"/>
    <property type="match status" value="1"/>
</dbReference>
<dbReference type="Proteomes" id="UP000769780">
    <property type="component" value="Unassembled WGS sequence"/>
</dbReference>
<proteinExistence type="predicted"/>
<protein>
    <submittedName>
        <fullName evidence="2">VOC family protein</fullName>
    </submittedName>
</protein>
<dbReference type="InterPro" id="IPR029068">
    <property type="entry name" value="Glyas_Bleomycin-R_OHBP_Dase"/>
</dbReference>
<dbReference type="PANTHER" id="PTHR33990">
    <property type="entry name" value="PROTEIN YJDN-RELATED"/>
    <property type="match status" value="1"/>
</dbReference>
<evidence type="ECO:0000259" key="1">
    <source>
        <dbReference type="Pfam" id="PF00903"/>
    </source>
</evidence>
<evidence type="ECO:0000313" key="3">
    <source>
        <dbReference type="Proteomes" id="UP000769780"/>
    </source>
</evidence>
<name>A0ABS7K1N4_9BACI</name>
<dbReference type="PANTHER" id="PTHR33990:SF1">
    <property type="entry name" value="PROTEIN YJDN"/>
    <property type="match status" value="1"/>
</dbReference>
<comment type="caution">
    <text evidence="2">The sequence shown here is derived from an EMBL/GenBank/DDBJ whole genome shotgun (WGS) entry which is preliminary data.</text>
</comment>
<accession>A0ABS7K1N4</accession>
<organism evidence="2 3">
    <name type="scientific">Mesobacillus maritimus</name>
    <dbReference type="NCBI Taxonomy" id="1643336"/>
    <lineage>
        <taxon>Bacteria</taxon>
        <taxon>Bacillati</taxon>
        <taxon>Bacillota</taxon>
        <taxon>Bacilli</taxon>
        <taxon>Bacillales</taxon>
        <taxon>Bacillaceae</taxon>
        <taxon>Mesobacillus</taxon>
    </lineage>
</organism>
<sequence>MKSIIASLAMENCSQALEYYQSVFGGEVKNTQQADGVEMFKGHEGKYIHAELHINENCILYLTDVFHSNHQIGNQFQLVLEMSSEEELSSVYKKLSQDGTVQFPLSDTFWGAKHGVVKDCFGNIWGLNYTKNQLEGS</sequence>
<gene>
    <name evidence="2" type="ORF">H0185_04425</name>
</gene>
<dbReference type="EMBL" id="JACWFH010000007">
    <property type="protein sequence ID" value="MBY0096050.1"/>
    <property type="molecule type" value="Genomic_DNA"/>
</dbReference>
<dbReference type="Gene3D" id="3.10.180.10">
    <property type="entry name" value="2,3-Dihydroxybiphenyl 1,2-Dioxygenase, domain 1"/>
    <property type="match status" value="1"/>
</dbReference>